<evidence type="ECO:0000259" key="1">
    <source>
        <dbReference type="PROSITE" id="PS52045"/>
    </source>
</evidence>
<dbReference type="PANTHER" id="PTHR31589">
    <property type="entry name" value="PROTEIN, PUTATIVE (DUF239)-RELATED-RELATED"/>
    <property type="match status" value="1"/>
</dbReference>
<name>A0AAV1D762_OLDCO</name>
<dbReference type="PANTHER" id="PTHR31589:SF110">
    <property type="entry name" value="PROTEIN, PUTATIVE (DUF239)-RELATED"/>
    <property type="match status" value="1"/>
</dbReference>
<proteinExistence type="predicted"/>
<dbReference type="Gene3D" id="3.90.1320.10">
    <property type="entry name" value="Outer-capsid protein sigma 3, large lobe"/>
    <property type="match status" value="1"/>
</dbReference>
<dbReference type="InterPro" id="IPR025521">
    <property type="entry name" value="Neprosin_propep"/>
</dbReference>
<dbReference type="Pfam" id="PF14365">
    <property type="entry name" value="Neprosin_AP"/>
    <property type="match status" value="1"/>
</dbReference>
<dbReference type="AlphaFoldDB" id="A0AAV1D762"/>
<gene>
    <name evidence="2" type="ORF">OLC1_LOCUS12494</name>
</gene>
<dbReference type="PROSITE" id="PS52045">
    <property type="entry name" value="NEPROSIN_PEP_CD"/>
    <property type="match status" value="1"/>
</dbReference>
<dbReference type="EMBL" id="OX459121">
    <property type="protein sequence ID" value="CAI9103291.1"/>
    <property type="molecule type" value="Genomic_DNA"/>
</dbReference>
<dbReference type="InterPro" id="IPR053168">
    <property type="entry name" value="Glutamic_endopeptidase"/>
</dbReference>
<keyword evidence="3" id="KW-1185">Reference proteome</keyword>
<dbReference type="InterPro" id="IPR004314">
    <property type="entry name" value="Neprosin"/>
</dbReference>
<dbReference type="Pfam" id="PF03080">
    <property type="entry name" value="Neprosin"/>
    <property type="match status" value="1"/>
</dbReference>
<organism evidence="2 3">
    <name type="scientific">Oldenlandia corymbosa var. corymbosa</name>
    <dbReference type="NCBI Taxonomy" id="529605"/>
    <lineage>
        <taxon>Eukaryota</taxon>
        <taxon>Viridiplantae</taxon>
        <taxon>Streptophyta</taxon>
        <taxon>Embryophyta</taxon>
        <taxon>Tracheophyta</taxon>
        <taxon>Spermatophyta</taxon>
        <taxon>Magnoliopsida</taxon>
        <taxon>eudicotyledons</taxon>
        <taxon>Gunneridae</taxon>
        <taxon>Pentapetalae</taxon>
        <taxon>asterids</taxon>
        <taxon>lamiids</taxon>
        <taxon>Gentianales</taxon>
        <taxon>Rubiaceae</taxon>
        <taxon>Rubioideae</taxon>
        <taxon>Spermacoceae</taxon>
        <taxon>Hedyotis-Oldenlandia complex</taxon>
        <taxon>Oldenlandia</taxon>
    </lineage>
</organism>
<evidence type="ECO:0000313" key="3">
    <source>
        <dbReference type="Proteomes" id="UP001161247"/>
    </source>
</evidence>
<accession>A0AAV1D762</accession>
<sequence length="286" mass="31692">MQWLPIESSDGDVIDCVPVDISNQPVDRPLIKNHDIQKMSRNSFNTKKSITQSWQLDGSCPYGTIAVKRTTQEEIVRAHSINNFGINSVQKSSFQATSKSELNTVTTSNGFRQYATVKVDEGEYYGAVATMSIWAPNVRPGESSGSQVWVVGGSASDLNVIVAGWHVLPELYGDNKTRFYTYWTTDSLGSTGCFNLLCTGFVQTNNKFALGAPFTHLSNLDGLQSEFDVIIYKGHKDGWFLQLDDFILGYWPFSLFTSLKNNPASRIEWGGIVVNSQIDGKQSTTT</sequence>
<feature type="domain" description="Neprosin PEP catalytic" evidence="1">
    <location>
        <begin position="105"/>
        <end position="286"/>
    </location>
</feature>
<reference evidence="2" key="1">
    <citation type="submission" date="2023-03" db="EMBL/GenBank/DDBJ databases">
        <authorList>
            <person name="Julca I."/>
        </authorList>
    </citation>
    <scope>NUCLEOTIDE SEQUENCE</scope>
</reference>
<evidence type="ECO:0000313" key="2">
    <source>
        <dbReference type="EMBL" id="CAI9103291.1"/>
    </source>
</evidence>
<dbReference type="Proteomes" id="UP001161247">
    <property type="component" value="Chromosome 4"/>
</dbReference>
<protein>
    <submittedName>
        <fullName evidence="2">OLC1v1001747C1</fullName>
    </submittedName>
</protein>